<dbReference type="InParanoid" id="A0A1E7FKY6"/>
<dbReference type="PANTHER" id="PTHR12606">
    <property type="entry name" value="SENTRIN/SUMO-SPECIFIC PROTEASE"/>
    <property type="match status" value="1"/>
</dbReference>
<reference evidence="8 9" key="1">
    <citation type="submission" date="2016-09" db="EMBL/GenBank/DDBJ databases">
        <title>Extensive genetic diversity and differential bi-allelic expression allows diatom success in the polar Southern Ocean.</title>
        <authorList>
            <consortium name="DOE Joint Genome Institute"/>
            <person name="Mock T."/>
            <person name="Otillar R.P."/>
            <person name="Strauss J."/>
            <person name="Dupont C."/>
            <person name="Frickenhaus S."/>
            <person name="Maumus F."/>
            <person name="Mcmullan M."/>
            <person name="Sanges R."/>
            <person name="Schmutz J."/>
            <person name="Toseland A."/>
            <person name="Valas R."/>
            <person name="Veluchamy A."/>
            <person name="Ward B.J."/>
            <person name="Allen A."/>
            <person name="Barry K."/>
            <person name="Falciatore A."/>
            <person name="Ferrante M."/>
            <person name="Fortunato A.E."/>
            <person name="Gloeckner G."/>
            <person name="Gruber A."/>
            <person name="Hipkin R."/>
            <person name="Janech M."/>
            <person name="Kroth P."/>
            <person name="Leese F."/>
            <person name="Lindquist E."/>
            <person name="Lyon B.R."/>
            <person name="Martin J."/>
            <person name="Mayer C."/>
            <person name="Parker M."/>
            <person name="Quesneville H."/>
            <person name="Raymond J."/>
            <person name="Uhlig C."/>
            <person name="Valentin K.U."/>
            <person name="Worden A.Z."/>
            <person name="Armbrust E.V."/>
            <person name="Bowler C."/>
            <person name="Green B."/>
            <person name="Moulton V."/>
            <person name="Van Oosterhout C."/>
            <person name="Grigoriev I."/>
        </authorList>
    </citation>
    <scope>NUCLEOTIDE SEQUENCE [LARGE SCALE GENOMIC DNA]</scope>
    <source>
        <strain evidence="8 9">CCMP1102</strain>
    </source>
</reference>
<dbReference type="GO" id="GO:0006508">
    <property type="term" value="P:proteolysis"/>
    <property type="evidence" value="ECO:0007669"/>
    <property type="project" value="UniProtKB-KW"/>
</dbReference>
<keyword evidence="4" id="KW-0788">Thiol protease</keyword>
<dbReference type="GO" id="GO:0016926">
    <property type="term" value="P:protein desumoylation"/>
    <property type="evidence" value="ECO:0007669"/>
    <property type="project" value="TreeGrafter"/>
</dbReference>
<feature type="compositionally biased region" description="Low complexity" evidence="6">
    <location>
        <begin position="725"/>
        <end position="739"/>
    </location>
</feature>
<dbReference type="EMBL" id="KV784356">
    <property type="protein sequence ID" value="OEU18725.1"/>
    <property type="molecule type" value="Genomic_DNA"/>
</dbReference>
<evidence type="ECO:0000313" key="9">
    <source>
        <dbReference type="Proteomes" id="UP000095751"/>
    </source>
</evidence>
<accession>A0A1E7FKY6</accession>
<evidence type="ECO:0000256" key="3">
    <source>
        <dbReference type="ARBA" id="ARBA00022801"/>
    </source>
</evidence>
<protein>
    <recommendedName>
        <fullName evidence="7">Ubiquitin-like protease family profile domain-containing protein</fullName>
    </recommendedName>
</protein>
<keyword evidence="3" id="KW-0378">Hydrolase</keyword>
<feature type="domain" description="Ubiquitin-like protease family profile" evidence="7">
    <location>
        <begin position="257"/>
        <end position="429"/>
    </location>
</feature>
<keyword evidence="5" id="KW-0175">Coiled coil</keyword>
<sequence>MDWKAMKEHYKRKNKDVGTSEHVFKYDITEKNSMYGHLMTSTHENIGHYTTEEPDIDGWEFADALHCSNVESHLVDNFKPASCSKNTPQLMYLGCPSSLSPTESCLLKKLDRISDNGFAEINKILEQNAVDSKDQLSRLLIDKLIETEGFWKASQYVSEQTAIRSSQPRLSQPLIDTPPSSGTILSSQVTASDMKDVFGIFKMSNRGSIVLEADLLDDSDDSIDNDDYDPNPNCNIVLEADLLDDSDDSNTEPSSIVHFTTNDKKTLDSGTWLNDTVVNLFFGLLQNTVTRQQKVFFLNSYFMSQILDDWNNYDYTKVQTWGEALDLSNANTIYVPINITKEHWILGIIYPQKQLVEICDSFNHKNTKYNEPKRAKVYGHVLLLFMADRAKSRSLPFDQLVWSIVEKECPQQINGNDCGVFVSIYALFHSQKHLAIDYNQKYILSRRPEILESILTRKIVIKMAYEGQCCTLLTGADETYTISELTAFRKVTRCTKVFASKKKKKKKNNNNNNTNSKNEMEEVNLDDPTANKTKKSSSSSCRSSNDEEITHDVVFKAQNLGLYIIAVPTTREIIIAAVSNDHKDECFPGDVLISAEGTGFHASGSAGNPNVKDATKFLMSSKRPLTIRIKRGQPRHREYVAAFHLEQVEYKNSHPKQPPIVTNEKEEKKVASPKRKDITCHLKAAALLLEQVEHKNSHLKQPPIVTNKKEKKKVATPKRKQLPHSLGSESSNSSTYSFSTPEESADDSHDTKKPKTMVDLYADATIQLMFAGWGSEKSISTSKLEVYRDFNEYTLHHGSVDGVYLADRNRQRIEKTCATNRVELKKSWAMGDSTTQSQLVESKENENISAPRRLFPESSSTAERVYDRGGGYTDFQSANRRADHDKFHGDNSCKVCHIPYLEFCSSRRFPGVHAKAYSGNRLWSGSVWCCPCFEKKEDMEKEEDDQRKLQEQRRERQAMRRINEAMRARKAKHRKHWQTMRRFMK</sequence>
<feature type="region of interest" description="Disordered" evidence="6">
    <location>
        <begin position="652"/>
        <end position="675"/>
    </location>
</feature>
<feature type="region of interest" description="Disordered" evidence="6">
    <location>
        <begin position="835"/>
        <end position="862"/>
    </location>
</feature>
<comment type="similarity">
    <text evidence="1">Belongs to the peptidase C48 family.</text>
</comment>
<dbReference type="Pfam" id="PF02902">
    <property type="entry name" value="Peptidase_C48"/>
    <property type="match status" value="1"/>
</dbReference>
<dbReference type="Proteomes" id="UP000095751">
    <property type="component" value="Unassembled WGS sequence"/>
</dbReference>
<keyword evidence="2" id="KW-0645">Protease</keyword>
<feature type="coiled-coil region" evidence="5">
    <location>
        <begin position="932"/>
        <end position="969"/>
    </location>
</feature>
<dbReference type="GO" id="GO:0016929">
    <property type="term" value="F:deSUMOylase activity"/>
    <property type="evidence" value="ECO:0007669"/>
    <property type="project" value="TreeGrafter"/>
</dbReference>
<dbReference type="KEGG" id="fcy:FRACYDRAFT_237004"/>
<feature type="region of interest" description="Disordered" evidence="6">
    <location>
        <begin position="502"/>
        <end position="544"/>
    </location>
</feature>
<feature type="region of interest" description="Disordered" evidence="6">
    <location>
        <begin position="694"/>
        <end position="753"/>
    </location>
</feature>
<feature type="compositionally biased region" description="Basic and acidic residues" evidence="6">
    <location>
        <begin position="663"/>
        <end position="675"/>
    </location>
</feature>
<dbReference type="OrthoDB" id="1939479at2759"/>
<evidence type="ECO:0000256" key="4">
    <source>
        <dbReference type="ARBA" id="ARBA00022807"/>
    </source>
</evidence>
<proteinExistence type="inferred from homology"/>
<dbReference type="PANTHER" id="PTHR12606:SF153">
    <property type="entry name" value="ULP1 PROTEASE FAMILY, CARBOXY-TERMINAL DOMAIN PROTEIN"/>
    <property type="match status" value="1"/>
</dbReference>
<dbReference type="Gene3D" id="3.40.395.10">
    <property type="entry name" value="Adenoviral Proteinase, Chain A"/>
    <property type="match status" value="1"/>
</dbReference>
<name>A0A1E7FKY6_9STRA</name>
<evidence type="ECO:0000256" key="1">
    <source>
        <dbReference type="ARBA" id="ARBA00005234"/>
    </source>
</evidence>
<gene>
    <name evidence="8" type="ORF">FRACYDRAFT_237004</name>
</gene>
<dbReference type="GO" id="GO:0005634">
    <property type="term" value="C:nucleus"/>
    <property type="evidence" value="ECO:0007669"/>
    <property type="project" value="TreeGrafter"/>
</dbReference>
<keyword evidence="9" id="KW-1185">Reference proteome</keyword>
<dbReference type="AlphaFoldDB" id="A0A1E7FKY6"/>
<evidence type="ECO:0000256" key="5">
    <source>
        <dbReference type="SAM" id="Coils"/>
    </source>
</evidence>
<organism evidence="8 9">
    <name type="scientific">Fragilariopsis cylindrus CCMP1102</name>
    <dbReference type="NCBI Taxonomy" id="635003"/>
    <lineage>
        <taxon>Eukaryota</taxon>
        <taxon>Sar</taxon>
        <taxon>Stramenopiles</taxon>
        <taxon>Ochrophyta</taxon>
        <taxon>Bacillariophyta</taxon>
        <taxon>Bacillariophyceae</taxon>
        <taxon>Bacillariophycidae</taxon>
        <taxon>Bacillariales</taxon>
        <taxon>Bacillariaceae</taxon>
        <taxon>Fragilariopsis</taxon>
    </lineage>
</organism>
<evidence type="ECO:0000259" key="7">
    <source>
        <dbReference type="PROSITE" id="PS50600"/>
    </source>
</evidence>
<dbReference type="InterPro" id="IPR038765">
    <property type="entry name" value="Papain-like_cys_pep_sf"/>
</dbReference>
<feature type="compositionally biased region" description="Basic residues" evidence="6">
    <location>
        <begin position="709"/>
        <end position="722"/>
    </location>
</feature>
<evidence type="ECO:0000256" key="6">
    <source>
        <dbReference type="SAM" id="MobiDB-lite"/>
    </source>
</evidence>
<dbReference type="InterPro" id="IPR003653">
    <property type="entry name" value="Peptidase_C48_C"/>
</dbReference>
<evidence type="ECO:0000256" key="2">
    <source>
        <dbReference type="ARBA" id="ARBA00022670"/>
    </source>
</evidence>
<dbReference type="PROSITE" id="PS50600">
    <property type="entry name" value="ULP_PROTEASE"/>
    <property type="match status" value="1"/>
</dbReference>
<evidence type="ECO:0000313" key="8">
    <source>
        <dbReference type="EMBL" id="OEU18725.1"/>
    </source>
</evidence>
<dbReference type="SUPFAM" id="SSF54001">
    <property type="entry name" value="Cysteine proteinases"/>
    <property type="match status" value="1"/>
</dbReference>